<reference evidence="1" key="1">
    <citation type="submission" date="2020-04" db="EMBL/GenBank/DDBJ databases">
        <authorList>
            <person name="Chiriac C."/>
            <person name="Salcher M."/>
            <person name="Ghai R."/>
            <person name="Kavagutti S V."/>
        </authorList>
    </citation>
    <scope>NUCLEOTIDE SEQUENCE</scope>
</reference>
<organism evidence="1">
    <name type="scientific">uncultured Caudovirales phage</name>
    <dbReference type="NCBI Taxonomy" id="2100421"/>
    <lineage>
        <taxon>Viruses</taxon>
        <taxon>Duplodnaviria</taxon>
        <taxon>Heunggongvirae</taxon>
        <taxon>Uroviricota</taxon>
        <taxon>Caudoviricetes</taxon>
        <taxon>Peduoviridae</taxon>
        <taxon>Maltschvirus</taxon>
        <taxon>Maltschvirus maltsch</taxon>
    </lineage>
</organism>
<protein>
    <submittedName>
        <fullName evidence="1">Uncharacterized protein</fullName>
    </submittedName>
</protein>
<proteinExistence type="predicted"/>
<dbReference type="EMBL" id="LR796522">
    <property type="protein sequence ID" value="CAB4149513.1"/>
    <property type="molecule type" value="Genomic_DNA"/>
</dbReference>
<accession>A0A6J5MX27</accession>
<sequence length="37" mass="4051">MTDLAQWEKENADFLTKIGQVAPASAASKPTTKKDEE</sequence>
<evidence type="ECO:0000313" key="1">
    <source>
        <dbReference type="EMBL" id="CAB4149513.1"/>
    </source>
</evidence>
<gene>
    <name evidence="1" type="ORF">UFOVP550_4</name>
</gene>
<name>A0A6J5MX27_9CAUD</name>